<dbReference type="InterPro" id="IPR000760">
    <property type="entry name" value="Inositol_monophosphatase-like"/>
</dbReference>
<feature type="binding site" evidence="5">
    <location>
        <position position="102"/>
    </location>
    <ligand>
        <name>Mg(2+)</name>
        <dbReference type="ChEBI" id="CHEBI:18420"/>
        <label>1</label>
        <note>catalytic</note>
    </ligand>
</feature>
<evidence type="ECO:0000256" key="4">
    <source>
        <dbReference type="ARBA" id="ARBA00022842"/>
    </source>
</evidence>
<name>A0A286GFP2_9PROT</name>
<dbReference type="Gene3D" id="3.40.190.80">
    <property type="match status" value="1"/>
</dbReference>
<evidence type="ECO:0000256" key="1">
    <source>
        <dbReference type="ARBA" id="ARBA00009759"/>
    </source>
</evidence>
<dbReference type="PROSITE" id="PS00629">
    <property type="entry name" value="IMP_1"/>
    <property type="match status" value="1"/>
</dbReference>
<dbReference type="PANTHER" id="PTHR20854">
    <property type="entry name" value="INOSITOL MONOPHOSPHATASE"/>
    <property type="match status" value="1"/>
</dbReference>
<dbReference type="GO" id="GO:0007165">
    <property type="term" value="P:signal transduction"/>
    <property type="evidence" value="ECO:0007669"/>
    <property type="project" value="TreeGrafter"/>
</dbReference>
<sequence length="276" mass="29878">MTAATIHRTVDPDAVAAIMREVALAEILPRFRSLESHEISQKSHPGDLVTAADVAAEKALAERLRALLPGSVVVGEETAHADPAVLDKLQEDAPVWVLDPVDGTRNFAHGVARFAVMVALVRGGDTVAGWILDPVADSLYVAECGAGSWCDGRRIRVCEPAPLRRLTGATGYAHAKLFKPMGIRTRQTGSAAHDYMQASDGRIGFALFRRRLNPWDHAAGALIHAEAGGYARLFDGRSYRPGDTAGDHIILAPDEEVWREIREIIAPHVAAHAKRR</sequence>
<dbReference type="AlphaFoldDB" id="A0A286GFP2"/>
<dbReference type="EMBL" id="OCNJ01000003">
    <property type="protein sequence ID" value="SOD94310.1"/>
    <property type="molecule type" value="Genomic_DNA"/>
</dbReference>
<evidence type="ECO:0000313" key="6">
    <source>
        <dbReference type="EMBL" id="SOD94310.1"/>
    </source>
</evidence>
<feature type="binding site" evidence="5">
    <location>
        <position position="99"/>
    </location>
    <ligand>
        <name>Mg(2+)</name>
        <dbReference type="ChEBI" id="CHEBI:18420"/>
        <label>1</label>
        <note>catalytic</note>
    </ligand>
</feature>
<dbReference type="SUPFAM" id="SSF56655">
    <property type="entry name" value="Carbohydrate phosphatase"/>
    <property type="match status" value="1"/>
</dbReference>
<dbReference type="GO" id="GO:0008934">
    <property type="term" value="F:inositol monophosphate 1-phosphatase activity"/>
    <property type="evidence" value="ECO:0007669"/>
    <property type="project" value="TreeGrafter"/>
</dbReference>
<dbReference type="PRINTS" id="PR00377">
    <property type="entry name" value="IMPHPHTASES"/>
</dbReference>
<comment type="cofactor">
    <cofactor evidence="5">
        <name>Mg(2+)</name>
        <dbReference type="ChEBI" id="CHEBI:18420"/>
    </cofactor>
</comment>
<proteinExistence type="inferred from homology"/>
<keyword evidence="7" id="KW-1185">Reference proteome</keyword>
<dbReference type="Proteomes" id="UP000219621">
    <property type="component" value="Unassembled WGS sequence"/>
</dbReference>
<accession>A0A286GFP2</accession>
<keyword evidence="4 5" id="KW-0460">Magnesium</keyword>
<keyword evidence="3" id="KW-0378">Hydrolase</keyword>
<dbReference type="Pfam" id="PF00459">
    <property type="entry name" value="Inositol_P"/>
    <property type="match status" value="1"/>
</dbReference>
<evidence type="ECO:0000256" key="5">
    <source>
        <dbReference type="PIRSR" id="PIRSR600760-2"/>
    </source>
</evidence>
<gene>
    <name evidence="6" type="ORF">SAMN05421508_103460</name>
</gene>
<dbReference type="OrthoDB" id="9785695at2"/>
<evidence type="ECO:0000313" key="7">
    <source>
        <dbReference type="Proteomes" id="UP000219621"/>
    </source>
</evidence>
<dbReference type="PANTHER" id="PTHR20854:SF4">
    <property type="entry name" value="INOSITOL-1-MONOPHOSPHATASE-RELATED"/>
    <property type="match status" value="1"/>
</dbReference>
<evidence type="ECO:0000256" key="3">
    <source>
        <dbReference type="ARBA" id="ARBA00022801"/>
    </source>
</evidence>
<dbReference type="Gene3D" id="3.30.540.10">
    <property type="entry name" value="Fructose-1,6-Bisphosphatase, subunit A, domain 1"/>
    <property type="match status" value="1"/>
</dbReference>
<comment type="similarity">
    <text evidence="1">Belongs to the inositol monophosphatase superfamily.</text>
</comment>
<organism evidence="6 7">
    <name type="scientific">Caenispirillum bisanense</name>
    <dbReference type="NCBI Taxonomy" id="414052"/>
    <lineage>
        <taxon>Bacteria</taxon>
        <taxon>Pseudomonadati</taxon>
        <taxon>Pseudomonadota</taxon>
        <taxon>Alphaproteobacteria</taxon>
        <taxon>Rhodospirillales</taxon>
        <taxon>Novispirillaceae</taxon>
        <taxon>Caenispirillum</taxon>
    </lineage>
</organism>
<reference evidence="6 7" key="1">
    <citation type="submission" date="2017-09" db="EMBL/GenBank/DDBJ databases">
        <authorList>
            <person name="Ehlers B."/>
            <person name="Leendertz F.H."/>
        </authorList>
    </citation>
    <scope>NUCLEOTIDE SEQUENCE [LARGE SCALE GENOMIC DNA]</scope>
    <source>
        <strain evidence="6 7">USBA 140</strain>
    </source>
</reference>
<evidence type="ECO:0000256" key="2">
    <source>
        <dbReference type="ARBA" id="ARBA00022723"/>
    </source>
</evidence>
<feature type="binding site" evidence="5">
    <location>
        <position position="216"/>
    </location>
    <ligand>
        <name>Mg(2+)</name>
        <dbReference type="ChEBI" id="CHEBI:18420"/>
        <label>1</label>
        <note>catalytic</note>
    </ligand>
</feature>
<dbReference type="GO" id="GO:0006020">
    <property type="term" value="P:inositol metabolic process"/>
    <property type="evidence" value="ECO:0007669"/>
    <property type="project" value="TreeGrafter"/>
</dbReference>
<protein>
    <submittedName>
        <fullName evidence="6">Fructose-1,6-bisphosphatase</fullName>
    </submittedName>
</protein>
<dbReference type="InterPro" id="IPR020583">
    <property type="entry name" value="Inositol_monoP_metal-BS"/>
</dbReference>
<feature type="binding site" evidence="5">
    <location>
        <position position="76"/>
    </location>
    <ligand>
        <name>Mg(2+)</name>
        <dbReference type="ChEBI" id="CHEBI:18420"/>
        <label>1</label>
        <note>catalytic</note>
    </ligand>
</feature>
<dbReference type="RefSeq" id="WP_097278924.1">
    <property type="nucleotide sequence ID" value="NZ_OCNJ01000003.1"/>
</dbReference>
<dbReference type="GO" id="GO:0046872">
    <property type="term" value="F:metal ion binding"/>
    <property type="evidence" value="ECO:0007669"/>
    <property type="project" value="UniProtKB-KW"/>
</dbReference>
<keyword evidence="2 5" id="KW-0479">Metal-binding</keyword>